<dbReference type="PROSITE" id="PS50151">
    <property type="entry name" value="UVR"/>
    <property type="match status" value="1"/>
</dbReference>
<dbReference type="SUPFAM" id="SSF46600">
    <property type="entry name" value="C-terminal UvrC-binding domain of UvrB"/>
    <property type="match status" value="1"/>
</dbReference>
<dbReference type="InterPro" id="IPR036876">
    <property type="entry name" value="UVR_dom_sf"/>
</dbReference>
<dbReference type="GO" id="GO:1990169">
    <property type="term" value="P:stress response to copper ion"/>
    <property type="evidence" value="ECO:0007669"/>
    <property type="project" value="TreeGrafter"/>
</dbReference>
<dbReference type="PANTHER" id="PTHR38430">
    <property type="entry name" value="PROTEIN-ARGININE KINASE ACTIVATOR PROTEIN"/>
    <property type="match status" value="1"/>
</dbReference>
<dbReference type="Pfam" id="PF02151">
    <property type="entry name" value="UVR"/>
    <property type="match status" value="1"/>
</dbReference>
<dbReference type="GO" id="GO:1990170">
    <property type="term" value="P:stress response to cadmium ion"/>
    <property type="evidence" value="ECO:0007669"/>
    <property type="project" value="TreeGrafter"/>
</dbReference>
<feature type="domain" description="UVR" evidence="1">
    <location>
        <begin position="130"/>
        <end position="165"/>
    </location>
</feature>
<proteinExistence type="predicted"/>
<dbReference type="Gene3D" id="4.10.860.10">
    <property type="entry name" value="UVR domain"/>
    <property type="match status" value="1"/>
</dbReference>
<evidence type="ECO:0000313" key="2">
    <source>
        <dbReference type="EMBL" id="SDN32482.1"/>
    </source>
</evidence>
<evidence type="ECO:0000259" key="1">
    <source>
        <dbReference type="PROSITE" id="PS50151"/>
    </source>
</evidence>
<dbReference type="GO" id="GO:0005507">
    <property type="term" value="F:copper ion binding"/>
    <property type="evidence" value="ECO:0007669"/>
    <property type="project" value="TreeGrafter"/>
</dbReference>
<dbReference type="GO" id="GO:0016301">
    <property type="term" value="F:kinase activity"/>
    <property type="evidence" value="ECO:0007669"/>
    <property type="project" value="UniProtKB-KW"/>
</dbReference>
<dbReference type="EMBL" id="FNID01000016">
    <property type="protein sequence ID" value="SDN32482.1"/>
    <property type="molecule type" value="Genomic_DNA"/>
</dbReference>
<accession>A0A1H0AFT7</accession>
<dbReference type="STRING" id="258515.SAMN05192585_11618"/>
<dbReference type="PANTHER" id="PTHR38430:SF1">
    <property type="entry name" value="PROTEIN-ARGININE KINASE ACTIVATOR PROTEIN"/>
    <property type="match status" value="1"/>
</dbReference>
<reference evidence="2 3" key="1">
    <citation type="submission" date="2016-10" db="EMBL/GenBank/DDBJ databases">
        <authorList>
            <person name="de Groot N.N."/>
        </authorList>
    </citation>
    <scope>NUCLEOTIDE SEQUENCE [LARGE SCALE GENOMIC DNA]</scope>
    <source>
        <strain evidence="2 3">CGMCC 1.5012</strain>
    </source>
</reference>
<dbReference type="InterPro" id="IPR001943">
    <property type="entry name" value="UVR_dom"/>
</dbReference>
<gene>
    <name evidence="2" type="ORF">SAMN05192585_11618</name>
</gene>
<dbReference type="GO" id="GO:0050897">
    <property type="term" value="F:cobalt ion binding"/>
    <property type="evidence" value="ECO:0007669"/>
    <property type="project" value="TreeGrafter"/>
</dbReference>
<keyword evidence="3" id="KW-1185">Reference proteome</keyword>
<keyword evidence="2" id="KW-0808">Transferase</keyword>
<protein>
    <submittedName>
        <fullName evidence="2">Protein arginine kinase activator</fullName>
    </submittedName>
</protein>
<name>A0A1H0AFT7_9FIRM</name>
<dbReference type="GO" id="GO:0046870">
    <property type="term" value="F:cadmium ion binding"/>
    <property type="evidence" value="ECO:0007669"/>
    <property type="project" value="TreeGrafter"/>
</dbReference>
<dbReference type="Proteomes" id="UP000199182">
    <property type="component" value="Unassembled WGS sequence"/>
</dbReference>
<dbReference type="GO" id="GO:0008270">
    <property type="term" value="F:zinc ion binding"/>
    <property type="evidence" value="ECO:0007669"/>
    <property type="project" value="TreeGrafter"/>
</dbReference>
<dbReference type="RefSeq" id="WP_162840359.1">
    <property type="nucleotide sequence ID" value="NZ_FNID01000016.1"/>
</dbReference>
<evidence type="ECO:0000313" key="3">
    <source>
        <dbReference type="Proteomes" id="UP000199182"/>
    </source>
</evidence>
<dbReference type="InterPro" id="IPR025542">
    <property type="entry name" value="YacH"/>
</dbReference>
<organism evidence="2 3">
    <name type="scientific">Acetanaerobacterium elongatum</name>
    <dbReference type="NCBI Taxonomy" id="258515"/>
    <lineage>
        <taxon>Bacteria</taxon>
        <taxon>Bacillati</taxon>
        <taxon>Bacillota</taxon>
        <taxon>Clostridia</taxon>
        <taxon>Eubacteriales</taxon>
        <taxon>Oscillospiraceae</taxon>
        <taxon>Acetanaerobacterium</taxon>
    </lineage>
</organism>
<dbReference type="PIRSF" id="PIRSF015034">
    <property type="entry name" value="YacH"/>
    <property type="match status" value="1"/>
</dbReference>
<sequence>MLCEICKKNHATTHLRQVINGEAKEYILCSECASKLGFTAMMNPFSMSISDMLGSMLAQTAPAKEQLPAEQRCKGCGATFADIRNSGKAGCAECYATFYEDFVPSLQRIHGQTEHAGKVPSSAGPKYRLHNEIQSLQKELKEAVASQDYERAAVLRDRIKDLEATEDKADE</sequence>
<dbReference type="AlphaFoldDB" id="A0A1H0AFT7"/>
<keyword evidence="2" id="KW-0418">Kinase</keyword>